<dbReference type="STRING" id="1790137.AXE80_06075"/>
<accession>A0A1B1Y522</accession>
<dbReference type="Pfam" id="PF05426">
    <property type="entry name" value="Alginate_lyase"/>
    <property type="match status" value="1"/>
</dbReference>
<dbReference type="InterPro" id="IPR008929">
    <property type="entry name" value="Chondroitin_lyas"/>
</dbReference>
<sequence length="403" mass="46189">MRKTPKIIFLGFVLVWSMANSQISLSKRDENNLSLLNGTSLLKTKENLNTPKFNKTYNELLESANKALKEGVFSVMQKTQTPHSGTKHDYISLGPYWWPDPTKPDGLPWIRKDGEVNPLTRKGNTDFETKRQMIHNTNVLSMAYFFSGKIQYANKALELLKVWFLNKETKMNPNLNFAQAIPGKNKGRGIGIIEFSNITDVITAIEILEMNKVMEVKTSQELRQWFSDYLHWLQTSENGIFEKKTKNNHGTHYDVQVASILLFLDRKEEVREVLESVKKRIAKQISSDGKQPHELARTKALSYSTMNLRGFTELAFIGTKVGVDLWNYRAENGASIINAYEFLKPYAKGFKTWDYKQIHDPKGSIKKLKDLFTVAGSLFNIREYCEIGKDKNGVASSLIYYCN</sequence>
<dbReference type="AlphaFoldDB" id="A0A1B1Y522"/>
<evidence type="ECO:0000256" key="2">
    <source>
        <dbReference type="ARBA" id="ARBA00023239"/>
    </source>
</evidence>
<dbReference type="InterPro" id="IPR008397">
    <property type="entry name" value="Alginate_lyase_dom"/>
</dbReference>
<evidence type="ECO:0000313" key="4">
    <source>
        <dbReference type="EMBL" id="ANW95872.1"/>
    </source>
</evidence>
<dbReference type="RefSeq" id="WP_068825416.1">
    <property type="nucleotide sequence ID" value="NZ_CP014224.1"/>
</dbReference>
<dbReference type="EMBL" id="CP014224">
    <property type="protein sequence ID" value="ANW95872.1"/>
    <property type="molecule type" value="Genomic_DNA"/>
</dbReference>
<protein>
    <recommendedName>
        <fullName evidence="3">Alginate lyase domain-containing protein</fullName>
    </recommendedName>
</protein>
<organism evidence="4 5">
    <name type="scientific">Wenyingzhuangia fucanilytica</name>
    <dbReference type="NCBI Taxonomy" id="1790137"/>
    <lineage>
        <taxon>Bacteria</taxon>
        <taxon>Pseudomonadati</taxon>
        <taxon>Bacteroidota</taxon>
        <taxon>Flavobacteriia</taxon>
        <taxon>Flavobacteriales</taxon>
        <taxon>Flavobacteriaceae</taxon>
        <taxon>Wenyingzhuangia</taxon>
    </lineage>
</organism>
<name>A0A1B1Y522_9FLAO</name>
<dbReference type="Proteomes" id="UP000092967">
    <property type="component" value="Chromosome"/>
</dbReference>
<keyword evidence="1" id="KW-0732">Signal</keyword>
<dbReference type="GO" id="GO:0016829">
    <property type="term" value="F:lyase activity"/>
    <property type="evidence" value="ECO:0007669"/>
    <property type="project" value="UniProtKB-KW"/>
</dbReference>
<evidence type="ECO:0000313" key="5">
    <source>
        <dbReference type="Proteomes" id="UP000092967"/>
    </source>
</evidence>
<keyword evidence="2" id="KW-0456">Lyase</keyword>
<dbReference type="Gene3D" id="1.50.10.100">
    <property type="entry name" value="Chondroitin AC/alginate lyase"/>
    <property type="match status" value="1"/>
</dbReference>
<dbReference type="KEGG" id="wfu:AXE80_06075"/>
<gene>
    <name evidence="4" type="ORF">AXE80_06075</name>
</gene>
<proteinExistence type="predicted"/>
<dbReference type="OrthoDB" id="7210452at2"/>
<keyword evidence="5" id="KW-1185">Reference proteome</keyword>
<feature type="domain" description="Alginate lyase" evidence="3">
    <location>
        <begin position="74"/>
        <end position="353"/>
    </location>
</feature>
<evidence type="ECO:0000256" key="1">
    <source>
        <dbReference type="ARBA" id="ARBA00022729"/>
    </source>
</evidence>
<dbReference type="SUPFAM" id="SSF48230">
    <property type="entry name" value="Chondroitin AC/alginate lyase"/>
    <property type="match status" value="1"/>
</dbReference>
<dbReference type="GO" id="GO:0042597">
    <property type="term" value="C:periplasmic space"/>
    <property type="evidence" value="ECO:0007669"/>
    <property type="project" value="InterPro"/>
</dbReference>
<evidence type="ECO:0000259" key="3">
    <source>
        <dbReference type="Pfam" id="PF05426"/>
    </source>
</evidence>
<reference evidence="4 5" key="1">
    <citation type="submission" date="2016-02" db="EMBL/GenBank/DDBJ databases">
        <authorList>
            <person name="Wen L."/>
            <person name="He K."/>
            <person name="Yang H."/>
        </authorList>
    </citation>
    <scope>NUCLEOTIDE SEQUENCE [LARGE SCALE GENOMIC DNA]</scope>
    <source>
        <strain evidence="4 5">CZ1127</strain>
    </source>
</reference>